<accession>A0A645HGT8</accession>
<feature type="domain" description="FAD/NAD(P)-binding" evidence="1">
    <location>
        <begin position="6"/>
        <end position="143"/>
    </location>
</feature>
<dbReference type="Pfam" id="PF07992">
    <property type="entry name" value="Pyr_redox_2"/>
    <property type="match status" value="1"/>
</dbReference>
<keyword evidence="2" id="KW-0560">Oxidoreductase</keyword>
<dbReference type="AlphaFoldDB" id="A0A645HGT8"/>
<dbReference type="EMBL" id="VSSQ01088851">
    <property type="protein sequence ID" value="MPN35334.1"/>
    <property type="molecule type" value="Genomic_DNA"/>
</dbReference>
<gene>
    <name evidence="2" type="primary">gltD_35</name>
    <name evidence="2" type="ORF">SDC9_182831</name>
</gene>
<protein>
    <submittedName>
        <fullName evidence="2">Glutamate synthase [NADPH] small chain</fullName>
        <ecNumber evidence="2">1.4.1.13</ecNumber>
    </submittedName>
</protein>
<reference evidence="2" key="1">
    <citation type="submission" date="2019-08" db="EMBL/GenBank/DDBJ databases">
        <authorList>
            <person name="Kucharzyk K."/>
            <person name="Murdoch R.W."/>
            <person name="Higgins S."/>
            <person name="Loffler F."/>
        </authorList>
    </citation>
    <scope>NUCLEOTIDE SEQUENCE</scope>
</reference>
<dbReference type="PANTHER" id="PTHR42783">
    <property type="entry name" value="GLUTAMATE SYNTHASE [NADPH] SMALL CHAIN"/>
    <property type="match status" value="1"/>
</dbReference>
<evidence type="ECO:0000313" key="2">
    <source>
        <dbReference type="EMBL" id="MPN35334.1"/>
    </source>
</evidence>
<dbReference type="SUPFAM" id="SSF51905">
    <property type="entry name" value="FAD/NAD(P)-binding domain"/>
    <property type="match status" value="1"/>
</dbReference>
<name>A0A645HGT8_9ZZZZ</name>
<organism evidence="2">
    <name type="scientific">bioreactor metagenome</name>
    <dbReference type="NCBI Taxonomy" id="1076179"/>
    <lineage>
        <taxon>unclassified sequences</taxon>
        <taxon>metagenomes</taxon>
        <taxon>ecological metagenomes</taxon>
    </lineage>
</organism>
<dbReference type="Gene3D" id="3.50.50.60">
    <property type="entry name" value="FAD/NAD(P)-binding domain"/>
    <property type="match status" value="2"/>
</dbReference>
<dbReference type="InterPro" id="IPR036188">
    <property type="entry name" value="FAD/NAD-bd_sf"/>
</dbReference>
<dbReference type="GO" id="GO:0004355">
    <property type="term" value="F:glutamate synthase (NADPH) activity"/>
    <property type="evidence" value="ECO:0007669"/>
    <property type="project" value="UniProtKB-EC"/>
</dbReference>
<proteinExistence type="predicted"/>
<evidence type="ECO:0000259" key="1">
    <source>
        <dbReference type="Pfam" id="PF07992"/>
    </source>
</evidence>
<dbReference type="InterPro" id="IPR023753">
    <property type="entry name" value="FAD/NAD-binding_dom"/>
</dbReference>
<sequence length="157" mass="16501">MYIVYRRSEAELPARAEEVHHAREEGIEFHLLCNPVRINGDGQGNVASVECVRMELGEPDAGGRRRPVVVPGSTFTIPAQTVVIAIGNSPNPLIKNTTPGLETQKWGGIIADEETGATSKPGVYAGGDAVTGAATVILAMGAGKKAAAAIHQYLQTK</sequence>
<dbReference type="PANTHER" id="PTHR42783:SF3">
    <property type="entry name" value="GLUTAMATE SYNTHASE [NADPH] SMALL CHAIN-RELATED"/>
    <property type="match status" value="1"/>
</dbReference>
<comment type="caution">
    <text evidence="2">The sequence shown here is derived from an EMBL/GenBank/DDBJ whole genome shotgun (WGS) entry which is preliminary data.</text>
</comment>
<dbReference type="EC" id="1.4.1.13" evidence="2"/>